<dbReference type="AlphaFoldDB" id="A0AAQ3JP83"/>
<feature type="region of interest" description="Disordered" evidence="1">
    <location>
        <begin position="65"/>
        <end position="131"/>
    </location>
</feature>
<evidence type="ECO:0000256" key="1">
    <source>
        <dbReference type="SAM" id="MobiDB-lite"/>
    </source>
</evidence>
<feature type="compositionally biased region" description="Polar residues" evidence="1">
    <location>
        <begin position="1"/>
        <end position="10"/>
    </location>
</feature>
<sequence length="131" mass="14546">MRIRSSKTQPSSSISNPNTTPSISAPLNSLPRNDSSSRCEGLDLLVLAVIEVFGDRALEVERIGSNGVGEEERKQERVEMTKEEPVGGVEAGPKRKTRKRQLAMPSRFQDSVMQPWKRRTRRQLGGAKQSA</sequence>
<feature type="region of interest" description="Disordered" evidence="1">
    <location>
        <begin position="1"/>
        <end position="36"/>
    </location>
</feature>
<accession>A0AAQ3JP83</accession>
<protein>
    <submittedName>
        <fullName evidence="2">Uncharacterized protein</fullName>
    </submittedName>
</protein>
<keyword evidence="3" id="KW-1185">Reference proteome</keyword>
<feature type="compositionally biased region" description="Low complexity" evidence="1">
    <location>
        <begin position="11"/>
        <end position="24"/>
    </location>
</feature>
<feature type="compositionally biased region" description="Basic and acidic residues" evidence="1">
    <location>
        <begin position="70"/>
        <end position="85"/>
    </location>
</feature>
<dbReference type="EMBL" id="CP136890">
    <property type="protein sequence ID" value="WOK92486.1"/>
    <property type="molecule type" value="Genomic_DNA"/>
</dbReference>
<evidence type="ECO:0000313" key="2">
    <source>
        <dbReference type="EMBL" id="WOK92486.1"/>
    </source>
</evidence>
<name>A0AAQ3JP83_9LILI</name>
<feature type="compositionally biased region" description="Polar residues" evidence="1">
    <location>
        <begin position="25"/>
        <end position="34"/>
    </location>
</feature>
<organism evidence="2 3">
    <name type="scientific">Canna indica</name>
    <name type="common">Indian-shot</name>
    <dbReference type="NCBI Taxonomy" id="4628"/>
    <lineage>
        <taxon>Eukaryota</taxon>
        <taxon>Viridiplantae</taxon>
        <taxon>Streptophyta</taxon>
        <taxon>Embryophyta</taxon>
        <taxon>Tracheophyta</taxon>
        <taxon>Spermatophyta</taxon>
        <taxon>Magnoliopsida</taxon>
        <taxon>Liliopsida</taxon>
        <taxon>Zingiberales</taxon>
        <taxon>Cannaceae</taxon>
        <taxon>Canna</taxon>
    </lineage>
</organism>
<dbReference type="Proteomes" id="UP001327560">
    <property type="component" value="Chromosome 1"/>
</dbReference>
<reference evidence="2 3" key="1">
    <citation type="submission" date="2023-10" db="EMBL/GenBank/DDBJ databases">
        <title>Chromosome-scale genome assembly provides insights into flower coloration mechanisms of Canna indica.</title>
        <authorList>
            <person name="Li C."/>
        </authorList>
    </citation>
    <scope>NUCLEOTIDE SEQUENCE [LARGE SCALE GENOMIC DNA]</scope>
    <source>
        <tissue evidence="2">Flower</tissue>
    </source>
</reference>
<gene>
    <name evidence="2" type="ORF">Cni_G01177</name>
</gene>
<proteinExistence type="predicted"/>
<evidence type="ECO:0000313" key="3">
    <source>
        <dbReference type="Proteomes" id="UP001327560"/>
    </source>
</evidence>